<evidence type="ECO:0000259" key="2">
    <source>
        <dbReference type="Pfam" id="PF14588"/>
    </source>
</evidence>
<dbReference type="OrthoDB" id="9806350at2"/>
<dbReference type="Proteomes" id="UP000252884">
    <property type="component" value="Unassembled WGS sequence"/>
</dbReference>
<name>A0A368XS41_9BURK</name>
<evidence type="ECO:0000313" key="4">
    <source>
        <dbReference type="Proteomes" id="UP000252884"/>
    </source>
</evidence>
<dbReference type="CDD" id="cd02199">
    <property type="entry name" value="YjgF_YER057c_UK114_like_1"/>
    <property type="match status" value="1"/>
</dbReference>
<feature type="domain" description="Endoribonuclease L-PSP/chorismate mutase-like" evidence="2">
    <location>
        <begin position="7"/>
        <end position="145"/>
    </location>
</feature>
<organism evidence="3 4">
    <name type="scientific">Pseudorhodoferax soli</name>
    <dbReference type="NCBI Taxonomy" id="545864"/>
    <lineage>
        <taxon>Bacteria</taxon>
        <taxon>Pseudomonadati</taxon>
        <taxon>Pseudomonadota</taxon>
        <taxon>Betaproteobacteria</taxon>
        <taxon>Burkholderiales</taxon>
        <taxon>Comamonadaceae</taxon>
    </lineage>
</organism>
<proteinExistence type="predicted"/>
<dbReference type="Gene3D" id="3.30.1330.40">
    <property type="entry name" value="RutC-like"/>
    <property type="match status" value="1"/>
</dbReference>
<dbReference type="InterPro" id="IPR035959">
    <property type="entry name" value="RutC-like_sf"/>
</dbReference>
<dbReference type="PANTHER" id="PTHR43760">
    <property type="entry name" value="ENDORIBONUCLEASE-RELATED"/>
    <property type="match status" value="1"/>
</dbReference>
<dbReference type="InterPro" id="IPR013813">
    <property type="entry name" value="Endoribo_LPSP/chorism_mut-like"/>
</dbReference>
<dbReference type="Pfam" id="PF14588">
    <property type="entry name" value="YjgF_endoribonc"/>
    <property type="match status" value="1"/>
</dbReference>
<evidence type="ECO:0000256" key="1">
    <source>
        <dbReference type="SAM" id="MobiDB-lite"/>
    </source>
</evidence>
<comment type="caution">
    <text evidence="3">The sequence shown here is derived from an EMBL/GenBank/DDBJ whole genome shotgun (WGS) entry which is preliminary data.</text>
</comment>
<dbReference type="SUPFAM" id="SSF55298">
    <property type="entry name" value="YjgF-like"/>
    <property type="match status" value="1"/>
</dbReference>
<dbReference type="PANTHER" id="PTHR43760:SF1">
    <property type="entry name" value="ENDORIBONUCLEASE L-PSP_CHORISMATE MUTASE-LIKE DOMAIN-CONTAINING PROTEIN"/>
    <property type="match status" value="1"/>
</dbReference>
<evidence type="ECO:0000313" key="3">
    <source>
        <dbReference type="EMBL" id="RCW70329.1"/>
    </source>
</evidence>
<dbReference type="EMBL" id="QPJK01000005">
    <property type="protein sequence ID" value="RCW70329.1"/>
    <property type="molecule type" value="Genomic_DNA"/>
</dbReference>
<protein>
    <submittedName>
        <fullName evidence="3">Enamine deaminase RidA (YjgF/YER057c/UK114 family)</fullName>
    </submittedName>
</protein>
<accession>A0A368XS41</accession>
<reference evidence="3 4" key="1">
    <citation type="submission" date="2018-07" db="EMBL/GenBank/DDBJ databases">
        <title>Genomic Encyclopedia of Type Strains, Phase IV (KMG-IV): sequencing the most valuable type-strain genomes for metagenomic binning, comparative biology and taxonomic classification.</title>
        <authorList>
            <person name="Goeker M."/>
        </authorList>
    </citation>
    <scope>NUCLEOTIDE SEQUENCE [LARGE SCALE GENOMIC DNA]</scope>
    <source>
        <strain evidence="3 4">DSM 21634</strain>
    </source>
</reference>
<keyword evidence="4" id="KW-1185">Reference proteome</keyword>
<dbReference type="AlphaFoldDB" id="A0A368XS41"/>
<gene>
    <name evidence="3" type="ORF">DES41_105271</name>
</gene>
<feature type="region of interest" description="Disordered" evidence="1">
    <location>
        <begin position="1"/>
        <end position="24"/>
    </location>
</feature>
<sequence length="171" mass="17676">MNAATPEQRLEAAGHRLPATPQPRGHYAPFYLRPVADGSSQLAISGQTCRIDGVAMEGSCEPGQALEPARAAAQVAMLNVLAAVAAACGGALPSHLDVCRLRGFVRSSADFTAHSAVLDAASDVLCAAWPEAPRPARTAVGVASLPDRAFIEIELDAVLPQLAGHDPKVHA</sequence>